<feature type="region of interest" description="Disordered" evidence="1">
    <location>
        <begin position="39"/>
        <end position="68"/>
    </location>
</feature>
<name>A0ABV2NJL9_9HYPH</name>
<reference evidence="2 3" key="1">
    <citation type="submission" date="2024-06" db="EMBL/GenBank/DDBJ databases">
        <title>Genomics of switchgrass bacterial isolates.</title>
        <authorList>
            <person name="Shade A."/>
        </authorList>
    </citation>
    <scope>NUCLEOTIDE SEQUENCE [LARGE SCALE GENOMIC DNA]</scope>
    <source>
        <strain evidence="2 3">PvP084</strain>
    </source>
</reference>
<accession>A0ABV2NJL9</accession>
<organism evidence="2 3">
    <name type="scientific">Methylobacterium radiotolerans</name>
    <dbReference type="NCBI Taxonomy" id="31998"/>
    <lineage>
        <taxon>Bacteria</taxon>
        <taxon>Pseudomonadati</taxon>
        <taxon>Pseudomonadota</taxon>
        <taxon>Alphaproteobacteria</taxon>
        <taxon>Hyphomicrobiales</taxon>
        <taxon>Methylobacteriaceae</taxon>
        <taxon>Methylobacterium</taxon>
    </lineage>
</organism>
<gene>
    <name evidence="2" type="ORF">ABIC20_004014</name>
</gene>
<keyword evidence="3" id="KW-1185">Reference proteome</keyword>
<dbReference type="Proteomes" id="UP001549119">
    <property type="component" value="Unassembled WGS sequence"/>
</dbReference>
<proteinExistence type="predicted"/>
<evidence type="ECO:0000256" key="1">
    <source>
        <dbReference type="SAM" id="MobiDB-lite"/>
    </source>
</evidence>
<comment type="caution">
    <text evidence="2">The sequence shown here is derived from an EMBL/GenBank/DDBJ whole genome shotgun (WGS) entry which is preliminary data.</text>
</comment>
<sequence>MQRILLALLITAAVLALWLLLTLPVHALRATRGLLPARRAPVRARSRSLTRAPTLPDPDRASAPGTAR</sequence>
<dbReference type="EMBL" id="JBEPNW010000002">
    <property type="protein sequence ID" value="MET3866705.1"/>
    <property type="molecule type" value="Genomic_DNA"/>
</dbReference>
<protein>
    <submittedName>
        <fullName evidence="2">Uncharacterized protein</fullName>
    </submittedName>
</protein>
<evidence type="ECO:0000313" key="2">
    <source>
        <dbReference type="EMBL" id="MET3866705.1"/>
    </source>
</evidence>
<evidence type="ECO:0000313" key="3">
    <source>
        <dbReference type="Proteomes" id="UP001549119"/>
    </source>
</evidence>